<dbReference type="InterPro" id="IPR009100">
    <property type="entry name" value="AcylCoA_DH/oxidase_NM_dom_sf"/>
</dbReference>
<dbReference type="Gene3D" id="1.10.540.10">
    <property type="entry name" value="Acyl-CoA dehydrogenase/oxidase, N-terminal domain"/>
    <property type="match status" value="1"/>
</dbReference>
<dbReference type="Pfam" id="PF08028">
    <property type="entry name" value="Acyl-CoA_dh_2"/>
    <property type="match status" value="1"/>
</dbReference>
<evidence type="ECO:0000313" key="5">
    <source>
        <dbReference type="Proteomes" id="UP000655589"/>
    </source>
</evidence>
<dbReference type="GO" id="GO:0050660">
    <property type="term" value="F:flavin adenine dinucleotide binding"/>
    <property type="evidence" value="ECO:0007669"/>
    <property type="project" value="InterPro"/>
</dbReference>
<evidence type="ECO:0000256" key="1">
    <source>
        <dbReference type="ARBA" id="ARBA00023002"/>
    </source>
</evidence>
<dbReference type="EMBL" id="BMPT01000017">
    <property type="protein sequence ID" value="GGM37387.1"/>
    <property type="molecule type" value="Genomic_DNA"/>
</dbReference>
<gene>
    <name evidence="4" type="ORF">GCM10010102_36110</name>
</gene>
<dbReference type="SUPFAM" id="SSF56645">
    <property type="entry name" value="Acyl-CoA dehydrogenase NM domain-like"/>
    <property type="match status" value="1"/>
</dbReference>
<reference evidence="4" key="1">
    <citation type="journal article" date="2014" name="Int. J. Syst. Evol. Microbiol.">
        <title>Complete genome sequence of Corynebacterium casei LMG S-19264T (=DSM 44701T), isolated from a smear-ripened cheese.</title>
        <authorList>
            <consortium name="US DOE Joint Genome Institute (JGI-PGF)"/>
            <person name="Walter F."/>
            <person name="Albersmeier A."/>
            <person name="Kalinowski J."/>
            <person name="Ruckert C."/>
        </authorList>
    </citation>
    <scope>NUCLEOTIDE SEQUENCE</scope>
    <source>
        <strain evidence="4">JCM 3051</strain>
    </source>
</reference>
<dbReference type="InterPro" id="IPR046373">
    <property type="entry name" value="Acyl-CoA_Oxase/DH_mid-dom_sf"/>
</dbReference>
<evidence type="ECO:0000259" key="2">
    <source>
        <dbReference type="Pfam" id="PF02771"/>
    </source>
</evidence>
<dbReference type="Pfam" id="PF02771">
    <property type="entry name" value="Acyl-CoA_dh_N"/>
    <property type="match status" value="1"/>
</dbReference>
<dbReference type="AlphaFoldDB" id="A0A8H9GLP8"/>
<dbReference type="Gene3D" id="1.20.140.10">
    <property type="entry name" value="Butyryl-CoA Dehydrogenase, subunit A, domain 3"/>
    <property type="match status" value="1"/>
</dbReference>
<keyword evidence="5" id="KW-1185">Reference proteome</keyword>
<dbReference type="InterPro" id="IPR036250">
    <property type="entry name" value="AcylCo_DH-like_C"/>
</dbReference>
<name>A0A8H9GLP8_9MICO</name>
<reference evidence="4" key="2">
    <citation type="submission" date="2020-09" db="EMBL/GenBank/DDBJ databases">
        <authorList>
            <person name="Sun Q."/>
            <person name="Ohkuma M."/>
        </authorList>
    </citation>
    <scope>NUCLEOTIDE SEQUENCE</scope>
    <source>
        <strain evidence="4">JCM 3051</strain>
    </source>
</reference>
<keyword evidence="1" id="KW-0560">Oxidoreductase</keyword>
<proteinExistence type="predicted"/>
<feature type="domain" description="Acyl-CoA dehydrogenase/oxidase N-terminal" evidence="2">
    <location>
        <begin position="41"/>
        <end position="119"/>
    </location>
</feature>
<evidence type="ECO:0000259" key="3">
    <source>
        <dbReference type="Pfam" id="PF08028"/>
    </source>
</evidence>
<accession>A0A8H9GLP8</accession>
<dbReference type="Proteomes" id="UP000655589">
    <property type="component" value="Unassembled WGS sequence"/>
</dbReference>
<dbReference type="InterPro" id="IPR013107">
    <property type="entry name" value="Acyl-CoA_DH_C"/>
</dbReference>
<dbReference type="InterPro" id="IPR037069">
    <property type="entry name" value="AcylCoA_DH/ox_N_sf"/>
</dbReference>
<dbReference type="SUPFAM" id="SSF47203">
    <property type="entry name" value="Acyl-CoA dehydrogenase C-terminal domain-like"/>
    <property type="match status" value="1"/>
</dbReference>
<organism evidence="4 5">
    <name type="scientific">Promicromonospora citrea</name>
    <dbReference type="NCBI Taxonomy" id="43677"/>
    <lineage>
        <taxon>Bacteria</taxon>
        <taxon>Bacillati</taxon>
        <taxon>Actinomycetota</taxon>
        <taxon>Actinomycetes</taxon>
        <taxon>Micrococcales</taxon>
        <taxon>Promicromonosporaceae</taxon>
        <taxon>Promicromonospora</taxon>
    </lineage>
</organism>
<sequence length="397" mass="40801">MDRGVSHMVRAPAGCWAGAVSNDTADPALGSTTTTDRATRAELLDVLRDQAATTEQAGRPTHDTLTALRALGALALRTPRAHGGAGADTTTVARRLTEVGRACPTSAWVAGTCLTAKNIAATVLPEAAAAEVFADPDTLFCGSGFPGGRGERVPGGVRVTGSWPNVSGCEDAVWASLGVLVDGALTFVVVPVDALTVERTWDVAGMRGTGSHTLVARDLVVPDGRTGRAAPFGPADQLLYVVAVLAPVVGAAQGALDATTEMFASARKPYLTAYTRMGESPGARHWLAEASHLVHGAETSMLAVADRTDSAAAGTDDADALAGAGGHRLRLALADAARDCRAALELVLDLNGTSGFRAGSPVQRLWRDVAVGSRHPLLNPYLTTERLGEALVPPPAA</sequence>
<feature type="domain" description="Acyl-CoA dehydrogenase C-terminal" evidence="3">
    <location>
        <begin position="246"/>
        <end position="379"/>
    </location>
</feature>
<dbReference type="InterPro" id="IPR013786">
    <property type="entry name" value="AcylCoA_DH/ox_N"/>
</dbReference>
<dbReference type="PIRSF" id="PIRSF016578">
    <property type="entry name" value="HsaA"/>
    <property type="match status" value="1"/>
</dbReference>
<protein>
    <submittedName>
        <fullName evidence="4">Acyl-CoA dehydrogenase</fullName>
    </submittedName>
</protein>
<dbReference type="GO" id="GO:0016627">
    <property type="term" value="F:oxidoreductase activity, acting on the CH-CH group of donors"/>
    <property type="evidence" value="ECO:0007669"/>
    <property type="project" value="InterPro"/>
</dbReference>
<dbReference type="Gene3D" id="2.40.110.10">
    <property type="entry name" value="Butyryl-CoA Dehydrogenase, subunit A, domain 2"/>
    <property type="match status" value="1"/>
</dbReference>
<evidence type="ECO:0000313" key="4">
    <source>
        <dbReference type="EMBL" id="GGM37387.1"/>
    </source>
</evidence>
<comment type="caution">
    <text evidence="4">The sequence shown here is derived from an EMBL/GenBank/DDBJ whole genome shotgun (WGS) entry which is preliminary data.</text>
</comment>